<dbReference type="Pfam" id="PF01161">
    <property type="entry name" value="PBP"/>
    <property type="match status" value="1"/>
</dbReference>
<dbReference type="InterPro" id="IPR001858">
    <property type="entry name" value="Phosphatidylethanolamine-bd_CS"/>
</dbReference>
<comment type="similarity">
    <text evidence="1">Belongs to the phosphatidylethanolamine-binding protein family.</text>
</comment>
<sequence length="201" mass="22613">MPSNRLLSKISKPACSLSFSLPILRVLTMSRLIEPLTVGRVVGDVLDAFTPSVKMKVTFHCNKQVYNGHELMPSAVTLKPRVEVGGDDMRAAYTLIMTDPDAPSPSDPHLREHLHWIVTDIPGTTDAFFGRELVSYEMPKPIIGIHRFVFILFKQKGRQSVCTPALRDHFNTRKFAEDNDLGLPVAAVYFIAQRETAPRRR</sequence>
<dbReference type="PANTHER" id="PTHR11362">
    <property type="entry name" value="PHOSPHATIDYLETHANOLAMINE-BINDING PROTEIN"/>
    <property type="match status" value="1"/>
</dbReference>
<evidence type="ECO:0000256" key="1">
    <source>
        <dbReference type="ARBA" id="ARBA00007091"/>
    </source>
</evidence>
<dbReference type="CDD" id="cd00866">
    <property type="entry name" value="PEBP_euk"/>
    <property type="match status" value="1"/>
</dbReference>
<dbReference type="InterPro" id="IPR035810">
    <property type="entry name" value="PEBP_euk"/>
</dbReference>
<dbReference type="Gene3D" id="3.90.280.10">
    <property type="entry name" value="PEBP-like"/>
    <property type="match status" value="1"/>
</dbReference>
<dbReference type="SUPFAM" id="SSF49777">
    <property type="entry name" value="PEBP-like"/>
    <property type="match status" value="1"/>
</dbReference>
<dbReference type="FunFam" id="3.90.280.10:FF:000001">
    <property type="entry name" value="Terminal flower 1"/>
    <property type="match status" value="1"/>
</dbReference>
<keyword evidence="3" id="KW-1185">Reference proteome</keyword>
<evidence type="ECO:0000313" key="2">
    <source>
        <dbReference type="EMBL" id="RWR89378.1"/>
    </source>
</evidence>
<reference evidence="2 3" key="1">
    <citation type="journal article" date="2019" name="Nat. Plants">
        <title>Stout camphor tree genome fills gaps in understanding of flowering plant genome evolution.</title>
        <authorList>
            <person name="Chaw S.M."/>
            <person name="Liu Y.C."/>
            <person name="Wu Y.W."/>
            <person name="Wang H.Y."/>
            <person name="Lin C.I."/>
            <person name="Wu C.S."/>
            <person name="Ke H.M."/>
            <person name="Chang L.Y."/>
            <person name="Hsu C.Y."/>
            <person name="Yang H.T."/>
            <person name="Sudianto E."/>
            <person name="Hsu M.H."/>
            <person name="Wu K.P."/>
            <person name="Wang L.N."/>
            <person name="Leebens-Mack J.H."/>
            <person name="Tsai I.J."/>
        </authorList>
    </citation>
    <scope>NUCLEOTIDE SEQUENCE [LARGE SCALE GENOMIC DNA]</scope>
    <source>
        <strain evidence="3">cv. Chaw 1501</strain>
        <tissue evidence="2">Young leaves</tissue>
    </source>
</reference>
<comment type="caution">
    <text evidence="2">The sequence shown here is derived from an EMBL/GenBank/DDBJ whole genome shotgun (WGS) entry which is preliminary data.</text>
</comment>
<dbReference type="PROSITE" id="PS01220">
    <property type="entry name" value="PBP"/>
    <property type="match status" value="1"/>
</dbReference>
<gene>
    <name evidence="2" type="ORF">CKAN_01843200</name>
</gene>
<dbReference type="InterPro" id="IPR036610">
    <property type="entry name" value="PEBP-like_sf"/>
</dbReference>
<dbReference type="OrthoDB" id="2506647at2759"/>
<evidence type="ECO:0000313" key="3">
    <source>
        <dbReference type="Proteomes" id="UP000283530"/>
    </source>
</evidence>
<dbReference type="AlphaFoldDB" id="A0A3S3NCA6"/>
<dbReference type="STRING" id="337451.A0A3S3NCA6"/>
<name>A0A3S3NCA6_9MAGN</name>
<dbReference type="EMBL" id="QPKB01000007">
    <property type="protein sequence ID" value="RWR89378.1"/>
    <property type="molecule type" value="Genomic_DNA"/>
</dbReference>
<accession>A0A3S3NCA6</accession>
<dbReference type="InterPro" id="IPR008914">
    <property type="entry name" value="PEBP"/>
</dbReference>
<proteinExistence type="inferred from homology"/>
<dbReference type="PANTHER" id="PTHR11362:SF108">
    <property type="entry name" value="PROTEIN BROTHER OF FT AND TFL 1"/>
    <property type="match status" value="1"/>
</dbReference>
<organism evidence="2 3">
    <name type="scientific">Cinnamomum micranthum f. kanehirae</name>
    <dbReference type="NCBI Taxonomy" id="337451"/>
    <lineage>
        <taxon>Eukaryota</taxon>
        <taxon>Viridiplantae</taxon>
        <taxon>Streptophyta</taxon>
        <taxon>Embryophyta</taxon>
        <taxon>Tracheophyta</taxon>
        <taxon>Spermatophyta</taxon>
        <taxon>Magnoliopsida</taxon>
        <taxon>Magnoliidae</taxon>
        <taxon>Laurales</taxon>
        <taxon>Lauraceae</taxon>
        <taxon>Cinnamomum</taxon>
    </lineage>
</organism>
<dbReference type="Proteomes" id="UP000283530">
    <property type="component" value="Unassembled WGS sequence"/>
</dbReference>
<protein>
    <submittedName>
        <fullName evidence="2">CEN-like protein 1</fullName>
    </submittedName>
</protein>